<sequence>MEFELHARVYNPVRRKESVSGQQQLSTHALYSVKRIGRRPQEALATTTFVQNIVYNLTKQALVEQYQLLSARLAQLVETLLATLRAWI</sequence>
<organism evidence="1 2">
    <name type="scientific">Eumeta variegata</name>
    <name type="common">Bagworm moth</name>
    <name type="synonym">Eumeta japonica</name>
    <dbReference type="NCBI Taxonomy" id="151549"/>
    <lineage>
        <taxon>Eukaryota</taxon>
        <taxon>Metazoa</taxon>
        <taxon>Ecdysozoa</taxon>
        <taxon>Arthropoda</taxon>
        <taxon>Hexapoda</taxon>
        <taxon>Insecta</taxon>
        <taxon>Pterygota</taxon>
        <taxon>Neoptera</taxon>
        <taxon>Endopterygota</taxon>
        <taxon>Lepidoptera</taxon>
        <taxon>Glossata</taxon>
        <taxon>Ditrysia</taxon>
        <taxon>Tineoidea</taxon>
        <taxon>Psychidae</taxon>
        <taxon>Oiketicinae</taxon>
        <taxon>Eumeta</taxon>
    </lineage>
</organism>
<protein>
    <submittedName>
        <fullName evidence="1">Uncharacterized protein</fullName>
    </submittedName>
</protein>
<evidence type="ECO:0000313" key="2">
    <source>
        <dbReference type="Proteomes" id="UP000299102"/>
    </source>
</evidence>
<reference evidence="1 2" key="1">
    <citation type="journal article" date="2019" name="Commun. Biol.">
        <title>The bagworm genome reveals a unique fibroin gene that provides high tensile strength.</title>
        <authorList>
            <person name="Kono N."/>
            <person name="Nakamura H."/>
            <person name="Ohtoshi R."/>
            <person name="Tomita M."/>
            <person name="Numata K."/>
            <person name="Arakawa K."/>
        </authorList>
    </citation>
    <scope>NUCLEOTIDE SEQUENCE [LARGE SCALE GENOMIC DNA]</scope>
</reference>
<dbReference type="Proteomes" id="UP000299102">
    <property type="component" value="Unassembled WGS sequence"/>
</dbReference>
<dbReference type="EMBL" id="BGZK01000048">
    <property type="protein sequence ID" value="GBP11850.1"/>
    <property type="molecule type" value="Genomic_DNA"/>
</dbReference>
<comment type="caution">
    <text evidence="1">The sequence shown here is derived from an EMBL/GenBank/DDBJ whole genome shotgun (WGS) entry which is preliminary data.</text>
</comment>
<dbReference type="AlphaFoldDB" id="A0A4C1TE48"/>
<gene>
    <name evidence="1" type="ORF">EVAR_74493_1</name>
</gene>
<name>A0A4C1TE48_EUMVA</name>
<keyword evidence="2" id="KW-1185">Reference proteome</keyword>
<evidence type="ECO:0000313" key="1">
    <source>
        <dbReference type="EMBL" id="GBP11850.1"/>
    </source>
</evidence>
<accession>A0A4C1TE48</accession>
<proteinExistence type="predicted"/>